<reference evidence="2" key="1">
    <citation type="submission" date="2023-11" db="EMBL/GenBank/DDBJ databases">
        <title>Genome assemblies of two species of porcelain crab, Petrolisthes cinctipes and Petrolisthes manimaculis (Anomura: Porcellanidae).</title>
        <authorList>
            <person name="Angst P."/>
        </authorList>
    </citation>
    <scope>NUCLEOTIDE SEQUENCE</scope>
    <source>
        <strain evidence="2">PB745_02</strain>
        <tissue evidence="2">Gill</tissue>
    </source>
</reference>
<comment type="caution">
    <text evidence="2">The sequence shown here is derived from an EMBL/GenBank/DDBJ whole genome shotgun (WGS) entry which is preliminary data.</text>
</comment>
<evidence type="ECO:0000256" key="1">
    <source>
        <dbReference type="SAM" id="MobiDB-lite"/>
    </source>
</evidence>
<evidence type="ECO:0000313" key="3">
    <source>
        <dbReference type="Proteomes" id="UP001292094"/>
    </source>
</evidence>
<accession>A0AAE1UBV5</accession>
<feature type="compositionally biased region" description="Polar residues" evidence="1">
    <location>
        <begin position="88"/>
        <end position="97"/>
    </location>
</feature>
<gene>
    <name evidence="2" type="ORF">Pmani_015644</name>
</gene>
<organism evidence="2 3">
    <name type="scientific">Petrolisthes manimaculis</name>
    <dbReference type="NCBI Taxonomy" id="1843537"/>
    <lineage>
        <taxon>Eukaryota</taxon>
        <taxon>Metazoa</taxon>
        <taxon>Ecdysozoa</taxon>
        <taxon>Arthropoda</taxon>
        <taxon>Crustacea</taxon>
        <taxon>Multicrustacea</taxon>
        <taxon>Malacostraca</taxon>
        <taxon>Eumalacostraca</taxon>
        <taxon>Eucarida</taxon>
        <taxon>Decapoda</taxon>
        <taxon>Pleocyemata</taxon>
        <taxon>Anomura</taxon>
        <taxon>Galatheoidea</taxon>
        <taxon>Porcellanidae</taxon>
        <taxon>Petrolisthes</taxon>
    </lineage>
</organism>
<feature type="region of interest" description="Disordered" evidence="1">
    <location>
        <begin position="31"/>
        <end position="97"/>
    </location>
</feature>
<dbReference type="AlphaFoldDB" id="A0AAE1UBV5"/>
<keyword evidence="3" id="KW-1185">Reference proteome</keyword>
<evidence type="ECO:0000313" key="2">
    <source>
        <dbReference type="EMBL" id="KAK4312979.1"/>
    </source>
</evidence>
<proteinExistence type="predicted"/>
<name>A0AAE1UBV5_9EUCA</name>
<dbReference type="Proteomes" id="UP001292094">
    <property type="component" value="Unassembled WGS sequence"/>
</dbReference>
<protein>
    <submittedName>
        <fullName evidence="2">Uncharacterized protein</fullName>
    </submittedName>
</protein>
<sequence>MFLRFKPIGITDTECHSKLLKKGEKTFATPLSAEVTTDYAIDPTPGPSDPVYTPREVSGDAAIQSTDSEHESAYTSTEEEVDTDETTIPSSQRTKPL</sequence>
<dbReference type="EMBL" id="JAWZYT010001357">
    <property type="protein sequence ID" value="KAK4312979.1"/>
    <property type="molecule type" value="Genomic_DNA"/>
</dbReference>